<dbReference type="OrthoDB" id="5513277at2"/>
<evidence type="ECO:0000313" key="3">
    <source>
        <dbReference type="Proteomes" id="UP000077134"/>
    </source>
</evidence>
<dbReference type="PANTHER" id="PTHR43798">
    <property type="entry name" value="MONOACYLGLYCEROL LIPASE"/>
    <property type="match status" value="1"/>
</dbReference>
<dbReference type="PANTHER" id="PTHR43798:SF5">
    <property type="entry name" value="MONOACYLGLYCEROL LIPASE ABHD6"/>
    <property type="match status" value="1"/>
</dbReference>
<keyword evidence="3" id="KW-1185">Reference proteome</keyword>
<name>A0A162N7V3_9BACL</name>
<dbReference type="RefSeq" id="WP_068661206.1">
    <property type="nucleotide sequence ID" value="NZ_CP017770.1"/>
</dbReference>
<evidence type="ECO:0000313" key="2">
    <source>
        <dbReference type="EMBL" id="OAB71292.1"/>
    </source>
</evidence>
<dbReference type="InterPro" id="IPR050266">
    <property type="entry name" value="AB_hydrolase_sf"/>
</dbReference>
<dbReference type="AlphaFoldDB" id="A0A162N7V3"/>
<dbReference type="GO" id="GO:0046464">
    <property type="term" value="P:acylglycerol catabolic process"/>
    <property type="evidence" value="ECO:0007669"/>
    <property type="project" value="TreeGrafter"/>
</dbReference>
<dbReference type="EMBL" id="LSFN01000041">
    <property type="protein sequence ID" value="OAB71292.1"/>
    <property type="molecule type" value="Genomic_DNA"/>
</dbReference>
<dbReference type="Proteomes" id="UP000077134">
    <property type="component" value="Unassembled WGS sequence"/>
</dbReference>
<evidence type="ECO:0000259" key="1">
    <source>
        <dbReference type="Pfam" id="PF00561"/>
    </source>
</evidence>
<sequence>MKVFKSEKAKTKVLETYDKLLEMWDVEVHERDIETTYGSTHIIECGSTHKPPLVLFHGVGDNSALMWLYNAKALAQQFHIYAVDTMGGPGKSCPNTNYNKTFNQTQWIDELLDALDLSKVYIAGVSNGGYLVQRFCMERPERVIKAICMASSIFDATSGNPLKTMMKVFIPEAIFPTEKNVHKLILKLTGKNSAVFTEVNLVMEHYMWLLKGFSPRSMAYHKIESFSDDQIGILRGKCLFICGEADPMGDVKQTKEKFEKYGVEYRMFVDVGHGINHEISSEINQVMLDYMRNE</sequence>
<dbReference type="STRING" id="1763538.LPB68_17210"/>
<dbReference type="KEGG" id="pcx:LPB68_17210"/>
<gene>
    <name evidence="2" type="ORF">PNBC_20080</name>
</gene>
<proteinExistence type="predicted"/>
<protein>
    <recommendedName>
        <fullName evidence="1">AB hydrolase-1 domain-containing protein</fullName>
    </recommendedName>
</protein>
<accession>A0A162N7V3</accession>
<dbReference type="GO" id="GO:0047372">
    <property type="term" value="F:monoacylglycerol lipase activity"/>
    <property type="evidence" value="ECO:0007669"/>
    <property type="project" value="TreeGrafter"/>
</dbReference>
<dbReference type="Gene3D" id="3.40.50.1820">
    <property type="entry name" value="alpha/beta hydrolase"/>
    <property type="match status" value="1"/>
</dbReference>
<dbReference type="Pfam" id="PF00561">
    <property type="entry name" value="Abhydrolase_1"/>
    <property type="match status" value="1"/>
</dbReference>
<dbReference type="InterPro" id="IPR029058">
    <property type="entry name" value="AB_hydrolase_fold"/>
</dbReference>
<comment type="caution">
    <text evidence="2">The sequence shown here is derived from an EMBL/GenBank/DDBJ whole genome shotgun (WGS) entry which is preliminary data.</text>
</comment>
<reference evidence="2 3" key="1">
    <citation type="submission" date="2016-02" db="EMBL/GenBank/DDBJ databases">
        <title>Paenibacillus sp. LPB0068, isolated from Crassostrea gigas.</title>
        <authorList>
            <person name="Shin S.-K."/>
            <person name="Yi H."/>
        </authorList>
    </citation>
    <scope>NUCLEOTIDE SEQUENCE [LARGE SCALE GENOMIC DNA]</scope>
    <source>
        <strain evidence="2 3">LPB0068</strain>
    </source>
</reference>
<dbReference type="SUPFAM" id="SSF53474">
    <property type="entry name" value="alpha/beta-Hydrolases"/>
    <property type="match status" value="1"/>
</dbReference>
<organism evidence="2 3">
    <name type="scientific">Paenibacillus crassostreae</name>
    <dbReference type="NCBI Taxonomy" id="1763538"/>
    <lineage>
        <taxon>Bacteria</taxon>
        <taxon>Bacillati</taxon>
        <taxon>Bacillota</taxon>
        <taxon>Bacilli</taxon>
        <taxon>Bacillales</taxon>
        <taxon>Paenibacillaceae</taxon>
        <taxon>Paenibacillus</taxon>
    </lineage>
</organism>
<feature type="domain" description="AB hydrolase-1" evidence="1">
    <location>
        <begin position="51"/>
        <end position="276"/>
    </location>
</feature>
<dbReference type="GO" id="GO:0016020">
    <property type="term" value="C:membrane"/>
    <property type="evidence" value="ECO:0007669"/>
    <property type="project" value="TreeGrafter"/>
</dbReference>
<dbReference type="InterPro" id="IPR000073">
    <property type="entry name" value="AB_hydrolase_1"/>
</dbReference>